<dbReference type="OrthoDB" id="2190431at2"/>
<keyword evidence="1" id="KW-0175">Coiled coil</keyword>
<evidence type="ECO:0000313" key="2">
    <source>
        <dbReference type="EMBL" id="GEK36206.1"/>
    </source>
</evidence>
<dbReference type="GeneID" id="77487318"/>
<dbReference type="RefSeq" id="WP_067482114.1">
    <property type="nucleotide sequence ID" value="NZ_BJUG01000002.1"/>
</dbReference>
<dbReference type="Proteomes" id="UP000078516">
    <property type="component" value="Unassembled WGS sequence"/>
</dbReference>
<dbReference type="PATRIC" id="fig|417368.6.peg.1182"/>
<dbReference type="AlphaFoldDB" id="A0A179ETB3"/>
<reference evidence="3 4" key="1">
    <citation type="submission" date="2016-04" db="EMBL/GenBank/DDBJ databases">
        <title>Draft genome of an Enterococcus thailandicus strain isolated from bovine feces.</title>
        <authorList>
            <person name="Beukers A.G."/>
            <person name="Zaheer R."/>
            <person name="Goji N."/>
            <person name="Cook S.R."/>
            <person name="Amoako K."/>
            <person name="Chaves A.V."/>
            <person name="Ward M.P."/>
            <person name="Mcallister T.A."/>
        </authorList>
    </citation>
    <scope>NUCLEOTIDE SEQUENCE [LARGE SCALE GENOMIC DNA]</scope>
    <source>
        <strain evidence="3 4">F0711D 46</strain>
    </source>
</reference>
<name>A0A179ETB3_ENTTH</name>
<evidence type="ECO:0000256" key="1">
    <source>
        <dbReference type="SAM" id="Coils"/>
    </source>
</evidence>
<dbReference type="EMBL" id="LWMN01000010">
    <property type="protein sequence ID" value="OAQ56441.1"/>
    <property type="molecule type" value="Genomic_DNA"/>
</dbReference>
<sequence>MKTSLTIDMEESLYYYCLEQGGIVVEEVTMPEEQGIVDTLCCLTKADGTREWRCYELKVTKADFRSAAKLSFVGHYNYFVLPQELYEIVQSEIPAEIGVFVYRPYVSAEEMPAPGTFTIAKKATKKELSVPETALTNRFMASLFREVRKAKQMERGVRYFPTEQLYKELKRRSDEQSPFSTERYYERFMEDLNNQAVEELQEEVLALQQDYEYLRHQQQIRRLPTEPLE</sequence>
<protein>
    <submittedName>
        <fullName evidence="3">Uncharacterized protein</fullName>
    </submittedName>
</protein>
<evidence type="ECO:0000313" key="4">
    <source>
        <dbReference type="Proteomes" id="UP000078516"/>
    </source>
</evidence>
<dbReference type="EMBL" id="BJUG01000002">
    <property type="protein sequence ID" value="GEK36206.1"/>
    <property type="molecule type" value="Genomic_DNA"/>
</dbReference>
<comment type="caution">
    <text evidence="3">The sequence shown here is derived from an EMBL/GenBank/DDBJ whole genome shotgun (WGS) entry which is preliminary data.</text>
</comment>
<proteinExistence type="predicted"/>
<keyword evidence="4" id="KW-1185">Reference proteome</keyword>
<evidence type="ECO:0000313" key="3">
    <source>
        <dbReference type="EMBL" id="OAQ56441.1"/>
    </source>
</evidence>
<feature type="coiled-coil region" evidence="1">
    <location>
        <begin position="190"/>
        <end position="217"/>
    </location>
</feature>
<gene>
    <name evidence="3" type="ORF">A6E74_03245</name>
    <name evidence="2" type="ORF">ETH01_04930</name>
</gene>
<dbReference type="KEGG" id="eth:CK496_06650"/>
<dbReference type="Proteomes" id="UP000321361">
    <property type="component" value="Unassembled WGS sequence"/>
</dbReference>
<evidence type="ECO:0000313" key="5">
    <source>
        <dbReference type="Proteomes" id="UP000321361"/>
    </source>
</evidence>
<accession>A0A179ETB3</accession>
<reference evidence="2 5" key="2">
    <citation type="submission" date="2019-07" db="EMBL/GenBank/DDBJ databases">
        <title>Whole genome shotgun sequence of Enterococcus thailandicus NBRC 101867.</title>
        <authorList>
            <person name="Hosoyama A."/>
            <person name="Uohara A."/>
            <person name="Ohji S."/>
            <person name="Ichikawa N."/>
        </authorList>
    </citation>
    <scope>NUCLEOTIDE SEQUENCE [LARGE SCALE GENOMIC DNA]</scope>
    <source>
        <strain evidence="2 5">NBRC 101867</strain>
    </source>
</reference>
<organism evidence="3 4">
    <name type="scientific">Enterococcus thailandicus</name>
    <dbReference type="NCBI Taxonomy" id="417368"/>
    <lineage>
        <taxon>Bacteria</taxon>
        <taxon>Bacillati</taxon>
        <taxon>Bacillota</taxon>
        <taxon>Bacilli</taxon>
        <taxon>Lactobacillales</taxon>
        <taxon>Enterococcaceae</taxon>
        <taxon>Enterococcus</taxon>
    </lineage>
</organism>